<sequence length="57" mass="6410">MGKMIDQRQQRHDPANKQTTFPDDPAPADPQNPVTPPGATPAERTNRNSPRESYHDE</sequence>
<evidence type="ECO:0000313" key="2">
    <source>
        <dbReference type="EMBL" id="QUS35641.1"/>
    </source>
</evidence>
<organism evidence="2 3">
    <name type="scientific">Falsirhodobacter algicola</name>
    <dbReference type="NCBI Taxonomy" id="2692330"/>
    <lineage>
        <taxon>Bacteria</taxon>
        <taxon>Pseudomonadati</taxon>
        <taxon>Pseudomonadota</taxon>
        <taxon>Alphaproteobacteria</taxon>
        <taxon>Rhodobacterales</taxon>
        <taxon>Paracoccaceae</taxon>
        <taxon>Falsirhodobacter</taxon>
    </lineage>
</organism>
<evidence type="ECO:0000256" key="1">
    <source>
        <dbReference type="SAM" id="MobiDB-lite"/>
    </source>
</evidence>
<name>A0A8J8MS13_9RHOB</name>
<keyword evidence="3" id="KW-1185">Reference proteome</keyword>
<protein>
    <submittedName>
        <fullName evidence="2">Uncharacterized protein</fullName>
    </submittedName>
</protein>
<feature type="compositionally biased region" description="Basic and acidic residues" evidence="1">
    <location>
        <begin position="44"/>
        <end position="57"/>
    </location>
</feature>
<reference evidence="2" key="1">
    <citation type="submission" date="2020-01" db="EMBL/GenBank/DDBJ databases">
        <authorList>
            <person name="Yang Y."/>
            <person name="Kwon Y.M."/>
        </authorList>
    </citation>
    <scope>NUCLEOTIDE SEQUENCE</scope>
    <source>
        <strain evidence="2">PG104</strain>
    </source>
</reference>
<dbReference type="Proteomes" id="UP000679284">
    <property type="component" value="Chromosome"/>
</dbReference>
<proteinExistence type="predicted"/>
<feature type="region of interest" description="Disordered" evidence="1">
    <location>
        <begin position="1"/>
        <end position="57"/>
    </location>
</feature>
<dbReference type="KEGG" id="fap:GR316_04765"/>
<feature type="compositionally biased region" description="Basic and acidic residues" evidence="1">
    <location>
        <begin position="1"/>
        <end position="15"/>
    </location>
</feature>
<feature type="compositionally biased region" description="Pro residues" evidence="1">
    <location>
        <begin position="24"/>
        <end position="39"/>
    </location>
</feature>
<dbReference type="EMBL" id="CP047289">
    <property type="protein sequence ID" value="QUS35641.1"/>
    <property type="molecule type" value="Genomic_DNA"/>
</dbReference>
<dbReference type="AlphaFoldDB" id="A0A8J8MS13"/>
<dbReference type="RefSeq" id="WP_211784888.1">
    <property type="nucleotide sequence ID" value="NZ_CP047289.1"/>
</dbReference>
<gene>
    <name evidence="2" type="ORF">GR316_04765</name>
</gene>
<evidence type="ECO:0000313" key="3">
    <source>
        <dbReference type="Proteomes" id="UP000679284"/>
    </source>
</evidence>
<accession>A0A8J8MS13</accession>